<keyword evidence="3" id="KW-1185">Reference proteome</keyword>
<keyword evidence="1" id="KW-1133">Transmembrane helix</keyword>
<dbReference type="RefSeq" id="WP_156337733.1">
    <property type="nucleotide sequence ID" value="NZ_CVRS01000077.1"/>
</dbReference>
<proteinExistence type="predicted"/>
<protein>
    <submittedName>
        <fullName evidence="2">Uncharacterized protein</fullName>
    </submittedName>
</protein>
<organism evidence="2 3">
    <name type="scientific">Roseburia inulinivorans</name>
    <dbReference type="NCBI Taxonomy" id="360807"/>
    <lineage>
        <taxon>Bacteria</taxon>
        <taxon>Bacillati</taxon>
        <taxon>Bacillota</taxon>
        <taxon>Clostridia</taxon>
        <taxon>Lachnospirales</taxon>
        <taxon>Lachnospiraceae</taxon>
        <taxon>Roseburia</taxon>
    </lineage>
</organism>
<evidence type="ECO:0000256" key="1">
    <source>
        <dbReference type="SAM" id="Phobius"/>
    </source>
</evidence>
<keyword evidence="1" id="KW-0472">Membrane</keyword>
<feature type="transmembrane region" description="Helical" evidence="1">
    <location>
        <begin position="31"/>
        <end position="54"/>
    </location>
</feature>
<feature type="transmembrane region" description="Helical" evidence="1">
    <location>
        <begin position="115"/>
        <end position="138"/>
    </location>
</feature>
<evidence type="ECO:0000313" key="3">
    <source>
        <dbReference type="Proteomes" id="UP000049828"/>
    </source>
</evidence>
<dbReference type="EMBL" id="CVRS01000077">
    <property type="protein sequence ID" value="CRL39482.1"/>
    <property type="molecule type" value="Genomic_DNA"/>
</dbReference>
<feature type="transmembrane region" description="Helical" evidence="1">
    <location>
        <begin position="150"/>
        <end position="172"/>
    </location>
</feature>
<sequence length="227" mass="26462">MVAIITSWAAGFTFANEILTKKFIMLDSFGTVVFQCLQTFIFLIPIFYFVPLAIKSGENLTQMVSLSAYIRVFYDYPFQKKYKKMNWETSNNLLSVVNTDKKEKSVILKMSNEEYTILAISSYLIYKFFEVISIKQLIQFVNEREITTNVYIIIILMYVIFNITSIGLIFLIHKSSSTKNTMMDKTKIYVNAYLNRAIELGVIDEKMLKNAIDELNPEKDMIIRKFL</sequence>
<name>A0A0M6WSJ4_9FIRM</name>
<accession>A0A0M6WSJ4</accession>
<dbReference type="Proteomes" id="UP000049828">
    <property type="component" value="Unassembled WGS sequence"/>
</dbReference>
<evidence type="ECO:0000313" key="2">
    <source>
        <dbReference type="EMBL" id="CRL39482.1"/>
    </source>
</evidence>
<keyword evidence="1" id="KW-0812">Transmembrane</keyword>
<gene>
    <name evidence="2" type="ORF">RIL183_25091</name>
</gene>
<dbReference type="AlphaFoldDB" id="A0A0M6WSJ4"/>
<reference evidence="3" key="1">
    <citation type="submission" date="2015-05" db="EMBL/GenBank/DDBJ databases">
        <authorList>
            <consortium name="Pathogen Informatics"/>
        </authorList>
    </citation>
    <scope>NUCLEOTIDE SEQUENCE [LARGE SCALE GENOMIC DNA]</scope>
    <source>
        <strain evidence="3">L1-83</strain>
    </source>
</reference>